<keyword evidence="3" id="KW-1185">Reference proteome</keyword>
<name>M1XRZ6_NATM8</name>
<dbReference type="HOGENOM" id="CLU_053595_0_2_2"/>
<keyword evidence="2" id="KW-0456">Lyase</keyword>
<dbReference type="EMBL" id="HF582854">
    <property type="protein sequence ID" value="CCQ37038.1"/>
    <property type="molecule type" value="Genomic_DNA"/>
</dbReference>
<dbReference type="eggNOG" id="arCOG04320">
    <property type="taxonomic scope" value="Archaea"/>
</dbReference>
<dbReference type="Proteomes" id="UP000011867">
    <property type="component" value="Chromosome"/>
</dbReference>
<dbReference type="GO" id="GO:0004139">
    <property type="term" value="F:deoxyribose-phosphate aldolase activity"/>
    <property type="evidence" value="ECO:0007669"/>
    <property type="project" value="UniProtKB-EC"/>
</dbReference>
<dbReference type="GeneID" id="14653231"/>
<dbReference type="SUPFAM" id="SSF51569">
    <property type="entry name" value="Aldolase"/>
    <property type="match status" value="1"/>
</dbReference>
<dbReference type="InterPro" id="IPR011343">
    <property type="entry name" value="DeoC"/>
</dbReference>
<dbReference type="InterPro" id="IPR002915">
    <property type="entry name" value="DeoC/FbaB/LacD_aldolase"/>
</dbReference>
<dbReference type="InterPro" id="IPR013785">
    <property type="entry name" value="Aldolase_TIM"/>
</dbReference>
<evidence type="ECO:0000313" key="3">
    <source>
        <dbReference type="Proteomes" id="UP000011867"/>
    </source>
</evidence>
<gene>
    <name evidence="2" type="primary">deoC1</name>
    <name evidence="2" type="ordered locus">Nmlp_2887</name>
</gene>
<evidence type="ECO:0000313" key="2">
    <source>
        <dbReference type="EMBL" id="CCQ37038.1"/>
    </source>
</evidence>
<dbReference type="GO" id="GO:0009264">
    <property type="term" value="P:deoxyribonucleotide catabolic process"/>
    <property type="evidence" value="ECO:0007669"/>
    <property type="project" value="InterPro"/>
</dbReference>
<dbReference type="SMART" id="SM01133">
    <property type="entry name" value="DeoC"/>
    <property type="match status" value="1"/>
</dbReference>
<accession>M1XRZ6</accession>
<dbReference type="EC" id="4.1.2.4" evidence="2"/>
<dbReference type="GO" id="GO:0016052">
    <property type="term" value="P:carbohydrate catabolic process"/>
    <property type="evidence" value="ECO:0007669"/>
    <property type="project" value="TreeGrafter"/>
</dbReference>
<dbReference type="AlphaFoldDB" id="M1XRZ6"/>
<evidence type="ECO:0000256" key="1">
    <source>
        <dbReference type="ARBA" id="ARBA00022490"/>
    </source>
</evidence>
<proteinExistence type="predicted"/>
<protein>
    <submittedName>
        <fullName evidence="2">Deoxyribose-phosphate aldolase</fullName>
        <ecNumber evidence="2">4.1.2.4</ecNumber>
    </submittedName>
</protein>
<dbReference type="PANTHER" id="PTHR10889">
    <property type="entry name" value="DEOXYRIBOSE-PHOSPHATE ALDOLASE"/>
    <property type="match status" value="1"/>
</dbReference>
<dbReference type="OrthoDB" id="31145at2157"/>
<keyword evidence="1" id="KW-0963">Cytoplasm</keyword>
<organism evidence="2 3">
    <name type="scientific">Natronomonas moolapensis (strain DSM 18674 / CECT 7526 / JCM 14361 / 8.8.11)</name>
    <dbReference type="NCBI Taxonomy" id="268739"/>
    <lineage>
        <taxon>Archaea</taxon>
        <taxon>Methanobacteriati</taxon>
        <taxon>Methanobacteriota</taxon>
        <taxon>Stenosarchaea group</taxon>
        <taxon>Halobacteria</taxon>
        <taxon>Halobacteriales</taxon>
        <taxon>Natronomonadaceae</taxon>
        <taxon>Natronomonas</taxon>
    </lineage>
</organism>
<dbReference type="GO" id="GO:0005737">
    <property type="term" value="C:cytoplasm"/>
    <property type="evidence" value="ECO:0007669"/>
    <property type="project" value="InterPro"/>
</dbReference>
<sequence length="159" mass="15795">MDRDAFAARIDHTVLGPETTPGAVEAAPDTATEHGMNACVPPYYLPDAAEYAPAVTLVTVCGFPHGQAAPEAKEIAAEAGVAFIETATGFSAAGATAEDVGIMSEYLPVKASGGIGGFEAALSMFEAGADRVGASAGAAIVEGFDAEAVATASFDPGAE</sequence>
<reference evidence="2 3" key="1">
    <citation type="journal article" date="2013" name="Genome Announc.">
        <title>Genome of the haloarchaeon Natronomonas moolapensis, a neutrophilic member of a previously haloalkaliphilic genus.</title>
        <authorList>
            <person name="Dyall-Smith M.L."/>
            <person name="Pfeiffer F."/>
            <person name="Oberwinkler T."/>
            <person name="Klee K."/>
            <person name="Rampp M."/>
            <person name="Palm P."/>
            <person name="Gross K."/>
            <person name="Schuster S.C."/>
            <person name="Oesterhelt D."/>
        </authorList>
    </citation>
    <scope>NUCLEOTIDE SEQUENCE [LARGE SCALE GENOMIC DNA]</scope>
    <source>
        <strain evidence="3">DSM 18674 / JCM 14361 / 8.8.11</strain>
    </source>
</reference>
<dbReference type="RefSeq" id="WP_015409801.1">
    <property type="nucleotide sequence ID" value="NC_020388.1"/>
</dbReference>
<dbReference type="KEGG" id="nmo:Nmlp_2887"/>
<dbReference type="PANTHER" id="PTHR10889:SF1">
    <property type="entry name" value="DEOXYRIBOSE-PHOSPHATE ALDOLASE"/>
    <property type="match status" value="1"/>
</dbReference>
<dbReference type="STRING" id="268739.Nmlp_2887"/>
<dbReference type="Gene3D" id="3.20.20.70">
    <property type="entry name" value="Aldolase class I"/>
    <property type="match status" value="2"/>
</dbReference>